<dbReference type="Gene3D" id="1.20.1530.20">
    <property type="match status" value="1"/>
</dbReference>
<keyword evidence="3 7" id="KW-0812">Transmembrane</keyword>
<keyword evidence="10" id="KW-1185">Reference proteome</keyword>
<feature type="transmembrane region" description="Helical" evidence="7">
    <location>
        <begin position="58"/>
        <end position="77"/>
    </location>
</feature>
<feature type="transmembrane region" description="Helical" evidence="7">
    <location>
        <begin position="375"/>
        <end position="398"/>
    </location>
</feature>
<dbReference type="PANTHER" id="PTHR32468:SF0">
    <property type="entry name" value="K(+)_H(+) ANTIPORTER 1"/>
    <property type="match status" value="1"/>
</dbReference>
<evidence type="ECO:0000313" key="10">
    <source>
        <dbReference type="Proteomes" id="UP000199518"/>
    </source>
</evidence>
<evidence type="ECO:0000256" key="3">
    <source>
        <dbReference type="ARBA" id="ARBA00022692"/>
    </source>
</evidence>
<gene>
    <name evidence="9" type="ORF">SAMN05421753_101351</name>
</gene>
<dbReference type="AlphaFoldDB" id="A0A1I3BB39"/>
<dbReference type="Proteomes" id="UP000199518">
    <property type="component" value="Unassembled WGS sequence"/>
</dbReference>
<evidence type="ECO:0000256" key="7">
    <source>
        <dbReference type="SAM" id="Phobius"/>
    </source>
</evidence>
<feature type="transmembrane region" description="Helical" evidence="7">
    <location>
        <begin position="230"/>
        <end position="254"/>
    </location>
</feature>
<keyword evidence="6 7" id="KW-0472">Membrane</keyword>
<evidence type="ECO:0000256" key="6">
    <source>
        <dbReference type="ARBA" id="ARBA00023136"/>
    </source>
</evidence>
<dbReference type="GO" id="GO:0016020">
    <property type="term" value="C:membrane"/>
    <property type="evidence" value="ECO:0007669"/>
    <property type="project" value="UniProtKB-SubCell"/>
</dbReference>
<protein>
    <submittedName>
        <fullName evidence="9">Kef-type K+ transport system, membrane component KefB</fullName>
    </submittedName>
</protein>
<accession>A0A1I3BB39</accession>
<comment type="subcellular location">
    <subcellularLocation>
        <location evidence="1">Membrane</location>
        <topology evidence="1">Multi-pass membrane protein</topology>
    </subcellularLocation>
</comment>
<dbReference type="InterPro" id="IPR050794">
    <property type="entry name" value="CPA2_transporter"/>
</dbReference>
<feature type="transmembrane region" description="Helical" evidence="7">
    <location>
        <begin position="316"/>
        <end position="333"/>
    </location>
</feature>
<evidence type="ECO:0000256" key="1">
    <source>
        <dbReference type="ARBA" id="ARBA00004141"/>
    </source>
</evidence>
<dbReference type="InterPro" id="IPR038770">
    <property type="entry name" value="Na+/solute_symporter_sf"/>
</dbReference>
<feature type="transmembrane region" description="Helical" evidence="7">
    <location>
        <begin position="197"/>
        <end position="218"/>
    </location>
</feature>
<feature type="transmembrane region" description="Helical" evidence="7">
    <location>
        <begin position="127"/>
        <end position="150"/>
    </location>
</feature>
<keyword evidence="4 7" id="KW-1133">Transmembrane helix</keyword>
<feature type="transmembrane region" description="Helical" evidence="7">
    <location>
        <begin position="89"/>
        <end position="107"/>
    </location>
</feature>
<sequence>MIESSSTFRSRWLLPAFYLALLAGGTLLFLLIRSVGETETPVGAAIPSGATAPSAHNVVLLHVLATITAVIVLGRLLARVFHYLGQPAVIGEVVAGILLGPSVLGAISPSAMHLLIPDAAADPHGRVLAALGTISQLGIVLYMFIVGLELNTKMLVKSAHAAVAISHASIVVPFVAGAGLALWLYPHFAPAGIPFTSFALFLGVAMAITAFPVLARILTDRGLDKTPLGVVALSCAATDDVTAWCLLAFVVGVAQANVSGAISIVIWAAIYIAAMLFVIRPLAVRYLQRGDGRIPAGTIPGLFIAVLASALTTEAIGIHAVFGGFLLGVIIPHDSPISRAVKLKLHDVVTMLLLPAFFAITGMNTRIGLISGWDNWLVCGAIILVATLGKFGGTLVAAQLAGINLRTSAALGVLMNTRGLMELIVLNIGLSLGVISPTLYAMMVLMALVTTMTTGPLLAVLWPKSDDEASDETPAAAAAVAIVHES</sequence>
<dbReference type="EMBL" id="FOQD01000001">
    <property type="protein sequence ID" value="SFH59494.1"/>
    <property type="molecule type" value="Genomic_DNA"/>
</dbReference>
<dbReference type="RefSeq" id="WP_092047352.1">
    <property type="nucleotide sequence ID" value="NZ_FOQD01000001.1"/>
</dbReference>
<reference evidence="10" key="1">
    <citation type="submission" date="2016-10" db="EMBL/GenBank/DDBJ databases">
        <authorList>
            <person name="Varghese N."/>
            <person name="Submissions S."/>
        </authorList>
    </citation>
    <scope>NUCLEOTIDE SEQUENCE [LARGE SCALE GENOMIC DNA]</scope>
    <source>
        <strain evidence="10">DSM 26348</strain>
    </source>
</reference>
<evidence type="ECO:0000256" key="5">
    <source>
        <dbReference type="ARBA" id="ARBA00023065"/>
    </source>
</evidence>
<keyword evidence="5" id="KW-0406">Ion transport</keyword>
<feature type="transmembrane region" description="Helical" evidence="7">
    <location>
        <begin position="260"/>
        <end position="282"/>
    </location>
</feature>
<proteinExistence type="predicted"/>
<dbReference type="PANTHER" id="PTHR32468">
    <property type="entry name" value="CATION/H + ANTIPORTER"/>
    <property type="match status" value="1"/>
</dbReference>
<dbReference type="InterPro" id="IPR006153">
    <property type="entry name" value="Cation/H_exchanger_TM"/>
</dbReference>
<dbReference type="GO" id="GO:0015297">
    <property type="term" value="F:antiporter activity"/>
    <property type="evidence" value="ECO:0007669"/>
    <property type="project" value="InterPro"/>
</dbReference>
<dbReference type="STRING" id="1576369.SAMN05421753_101351"/>
<feature type="transmembrane region" description="Helical" evidence="7">
    <location>
        <begin position="12"/>
        <end position="32"/>
    </location>
</feature>
<feature type="transmembrane region" description="Helical" evidence="7">
    <location>
        <begin position="345"/>
        <end position="363"/>
    </location>
</feature>
<dbReference type="Pfam" id="PF00999">
    <property type="entry name" value="Na_H_Exchanger"/>
    <property type="match status" value="1"/>
</dbReference>
<evidence type="ECO:0000256" key="2">
    <source>
        <dbReference type="ARBA" id="ARBA00022448"/>
    </source>
</evidence>
<dbReference type="OrthoDB" id="9793589at2"/>
<evidence type="ECO:0000256" key="4">
    <source>
        <dbReference type="ARBA" id="ARBA00022989"/>
    </source>
</evidence>
<feature type="transmembrane region" description="Helical" evidence="7">
    <location>
        <begin position="419"/>
        <end position="435"/>
    </location>
</feature>
<keyword evidence="2" id="KW-0813">Transport</keyword>
<name>A0A1I3BB39_9PLAN</name>
<feature type="transmembrane region" description="Helical" evidence="7">
    <location>
        <begin position="162"/>
        <end position="185"/>
    </location>
</feature>
<feature type="domain" description="Cation/H+ exchanger transmembrane" evidence="8">
    <location>
        <begin position="72"/>
        <end position="458"/>
    </location>
</feature>
<evidence type="ECO:0000259" key="8">
    <source>
        <dbReference type="Pfam" id="PF00999"/>
    </source>
</evidence>
<organism evidence="9 10">
    <name type="scientific">Planctomicrobium piriforme</name>
    <dbReference type="NCBI Taxonomy" id="1576369"/>
    <lineage>
        <taxon>Bacteria</taxon>
        <taxon>Pseudomonadati</taxon>
        <taxon>Planctomycetota</taxon>
        <taxon>Planctomycetia</taxon>
        <taxon>Planctomycetales</taxon>
        <taxon>Planctomycetaceae</taxon>
        <taxon>Planctomicrobium</taxon>
    </lineage>
</organism>
<evidence type="ECO:0000313" key="9">
    <source>
        <dbReference type="EMBL" id="SFH59494.1"/>
    </source>
</evidence>
<dbReference type="GO" id="GO:1902600">
    <property type="term" value="P:proton transmembrane transport"/>
    <property type="evidence" value="ECO:0007669"/>
    <property type="project" value="InterPro"/>
</dbReference>